<dbReference type="Pfam" id="PF01724">
    <property type="entry name" value="DUF29"/>
    <property type="match status" value="1"/>
</dbReference>
<evidence type="ECO:0000313" key="2">
    <source>
        <dbReference type="Proteomes" id="UP000190056"/>
    </source>
</evidence>
<dbReference type="PANTHER" id="PTHR34235:SF3">
    <property type="entry name" value="SLR1203 PROTEIN"/>
    <property type="match status" value="1"/>
</dbReference>
<dbReference type="Gene3D" id="1.20.1220.20">
    <property type="entry name" value="Uncharcterised protein PF01724"/>
    <property type="match status" value="1"/>
</dbReference>
<accession>A0A9Q5R005</accession>
<reference evidence="1 2" key="1">
    <citation type="submission" date="2017-01" db="EMBL/GenBank/DDBJ databases">
        <authorList>
            <person name="Abreu V.A."/>
            <person name="Popin R.V."/>
            <person name="Rigonato J."/>
            <person name="Andreote A.P."/>
            <person name="Schaker P.C."/>
            <person name="Hoff-Risseti C."/>
            <person name="Alvarenga D.O."/>
            <person name="Varani A.M."/>
            <person name="Fiore M.F."/>
        </authorList>
    </citation>
    <scope>NUCLEOTIDE SEQUENCE [LARGE SCALE GENOMIC DNA]</scope>
    <source>
        <strain evidence="1 2">CENA302</strain>
    </source>
</reference>
<protein>
    <recommendedName>
        <fullName evidence="3">DUF29 domain-containing protein</fullName>
    </recommendedName>
</protein>
<sequence>MLSARWTMVEVEGTIGSLYNDDYHLWVLETVKQLQDRNLSSLDWDNLIEEVFDLSRRQKRKVQNLLKRLIEHLLKLKYWQTEVERNANHWKSEILNFRQQITQELEDSPSLRSYLEQIIEQSYADARKIVLTQASLSTETIPLAPLGNLEELLDETWGLNGLNNEI</sequence>
<dbReference type="InterPro" id="IPR002636">
    <property type="entry name" value="DUF29"/>
</dbReference>
<evidence type="ECO:0000313" key="1">
    <source>
        <dbReference type="EMBL" id="OPH11205.1"/>
    </source>
</evidence>
<dbReference type="Proteomes" id="UP000190056">
    <property type="component" value="Unassembled WGS sequence"/>
</dbReference>
<comment type="caution">
    <text evidence="1">The sequence shown here is derived from an EMBL/GenBank/DDBJ whole genome shotgun (WGS) entry which is preliminary data.</text>
</comment>
<proteinExistence type="predicted"/>
<dbReference type="PANTHER" id="PTHR34235">
    <property type="entry name" value="SLR1203 PROTEIN-RELATED"/>
    <property type="match status" value="1"/>
</dbReference>
<name>A0A9Q5R005_9CYAN</name>
<organism evidence="1 2">
    <name type="scientific">Cylindrospermopsis raciborskii CENA302</name>
    <dbReference type="NCBI Taxonomy" id="1170768"/>
    <lineage>
        <taxon>Bacteria</taxon>
        <taxon>Bacillati</taxon>
        <taxon>Cyanobacteriota</taxon>
        <taxon>Cyanophyceae</taxon>
        <taxon>Nostocales</taxon>
        <taxon>Aphanizomenonaceae</taxon>
        <taxon>Cylindrospermopsis</taxon>
    </lineage>
</organism>
<dbReference type="EMBL" id="MTPU01000010">
    <property type="protein sequence ID" value="OPH11205.1"/>
    <property type="molecule type" value="Genomic_DNA"/>
</dbReference>
<evidence type="ECO:0008006" key="3">
    <source>
        <dbReference type="Google" id="ProtNLM"/>
    </source>
</evidence>
<dbReference type="AlphaFoldDB" id="A0A9Q5R005"/>
<gene>
    <name evidence="1" type="ORF">CENA302_01240</name>
</gene>